<keyword evidence="2" id="KW-1185">Reference proteome</keyword>
<accession>A0ABQ2YI20</accession>
<evidence type="ECO:0008006" key="3">
    <source>
        <dbReference type="Google" id="ProtNLM"/>
    </source>
</evidence>
<sequence>MTWHLNSDGFHTRHAQPPAGAGVSYYGIAALSEGRLRRSLAVHEAGHAVLAFAFGIPVVEICLSADLGAGPGSGPAAWVQWGSSWSIPFARYFAMCAAGERSQDRWMREEGLWTPERAWVVERTAGTDRQKVAESLQERGMSLYYGHTPASGMDYATVTDAADAALCHLWDRVLSVAAALDEHGRLTGWQAARYARLTHVAVECDDEPFSVTAVEERCRGAEAASRKAASVREAA</sequence>
<dbReference type="Proteomes" id="UP000659223">
    <property type="component" value="Unassembled WGS sequence"/>
</dbReference>
<protein>
    <recommendedName>
        <fullName evidence="3">Peptidase M41 domain-containing protein</fullName>
    </recommendedName>
</protein>
<dbReference type="RefSeq" id="WP_190022162.1">
    <property type="nucleotide sequence ID" value="NZ_BMUT01000005.1"/>
</dbReference>
<evidence type="ECO:0000313" key="1">
    <source>
        <dbReference type="EMBL" id="GGX82567.1"/>
    </source>
</evidence>
<organism evidence="1 2">
    <name type="scientific">Streptomyces hiroshimensis</name>
    <dbReference type="NCBI Taxonomy" id="66424"/>
    <lineage>
        <taxon>Bacteria</taxon>
        <taxon>Bacillati</taxon>
        <taxon>Actinomycetota</taxon>
        <taxon>Actinomycetes</taxon>
        <taxon>Kitasatosporales</taxon>
        <taxon>Streptomycetaceae</taxon>
        <taxon>Streptomyces</taxon>
    </lineage>
</organism>
<evidence type="ECO:0000313" key="2">
    <source>
        <dbReference type="Proteomes" id="UP000659223"/>
    </source>
</evidence>
<dbReference type="EMBL" id="BMUT01000005">
    <property type="protein sequence ID" value="GGX82567.1"/>
    <property type="molecule type" value="Genomic_DNA"/>
</dbReference>
<name>A0ABQ2YI20_9ACTN</name>
<proteinExistence type="predicted"/>
<reference evidence="2" key="1">
    <citation type="journal article" date="2019" name="Int. J. Syst. Evol. Microbiol.">
        <title>The Global Catalogue of Microorganisms (GCM) 10K type strain sequencing project: providing services to taxonomists for standard genome sequencing and annotation.</title>
        <authorList>
            <consortium name="The Broad Institute Genomics Platform"/>
            <consortium name="The Broad Institute Genome Sequencing Center for Infectious Disease"/>
            <person name="Wu L."/>
            <person name="Ma J."/>
        </authorList>
    </citation>
    <scope>NUCLEOTIDE SEQUENCE [LARGE SCALE GENOMIC DNA]</scope>
    <source>
        <strain evidence="2">JCM 4586</strain>
    </source>
</reference>
<gene>
    <name evidence="1" type="ORF">GCM10010324_30240</name>
</gene>
<comment type="caution">
    <text evidence="1">The sequence shown here is derived from an EMBL/GenBank/DDBJ whole genome shotgun (WGS) entry which is preliminary data.</text>
</comment>